<evidence type="ECO:0000313" key="5">
    <source>
        <dbReference type="Proteomes" id="UP000317722"/>
    </source>
</evidence>
<dbReference type="InterPro" id="IPR016181">
    <property type="entry name" value="Acyl_CoA_acyltransferase"/>
</dbReference>
<proteinExistence type="predicted"/>
<dbReference type="SUPFAM" id="SSF55729">
    <property type="entry name" value="Acyl-CoA N-acyltransferases (Nat)"/>
    <property type="match status" value="1"/>
</dbReference>
<evidence type="ECO:0000256" key="1">
    <source>
        <dbReference type="ARBA" id="ARBA00022679"/>
    </source>
</evidence>
<dbReference type="PROSITE" id="PS51186">
    <property type="entry name" value="GNAT"/>
    <property type="match status" value="1"/>
</dbReference>
<dbReference type="Pfam" id="PF00583">
    <property type="entry name" value="Acetyltransf_1"/>
    <property type="match status" value="1"/>
</dbReference>
<dbReference type="OrthoDB" id="9803233at2"/>
<dbReference type="GO" id="GO:0016747">
    <property type="term" value="F:acyltransferase activity, transferring groups other than amino-acyl groups"/>
    <property type="evidence" value="ECO:0007669"/>
    <property type="project" value="InterPro"/>
</dbReference>
<evidence type="ECO:0000259" key="3">
    <source>
        <dbReference type="PROSITE" id="PS51186"/>
    </source>
</evidence>
<dbReference type="InterPro" id="IPR000182">
    <property type="entry name" value="GNAT_dom"/>
</dbReference>
<comment type="caution">
    <text evidence="4">The sequence shown here is derived from an EMBL/GenBank/DDBJ whole genome shotgun (WGS) entry which is preliminary data.</text>
</comment>
<dbReference type="PANTHER" id="PTHR43877">
    <property type="entry name" value="AMINOALKYLPHOSPHONATE N-ACETYLTRANSFERASE-RELATED-RELATED"/>
    <property type="match status" value="1"/>
</dbReference>
<dbReference type="InterPro" id="IPR050832">
    <property type="entry name" value="Bact_Acetyltransf"/>
</dbReference>
<keyword evidence="5" id="KW-1185">Reference proteome</keyword>
<dbReference type="PANTHER" id="PTHR43877:SF5">
    <property type="entry name" value="BLL8307 PROTEIN"/>
    <property type="match status" value="1"/>
</dbReference>
<gene>
    <name evidence="4" type="ORF">EAH86_03550</name>
</gene>
<dbReference type="Gene3D" id="3.40.630.30">
    <property type="match status" value="1"/>
</dbReference>
<protein>
    <submittedName>
        <fullName evidence="4">GNAT family N-acetyltransferase</fullName>
    </submittedName>
</protein>
<feature type="domain" description="N-acetyltransferase" evidence="3">
    <location>
        <begin position="8"/>
        <end position="150"/>
    </location>
</feature>
<accession>A0A502D4M8</accession>
<evidence type="ECO:0000313" key="4">
    <source>
        <dbReference type="EMBL" id="TPG19884.1"/>
    </source>
</evidence>
<keyword evidence="2" id="KW-0012">Acyltransferase</keyword>
<evidence type="ECO:0000256" key="2">
    <source>
        <dbReference type="ARBA" id="ARBA00023315"/>
    </source>
</evidence>
<keyword evidence="1 4" id="KW-0808">Transferase</keyword>
<reference evidence="4 5" key="1">
    <citation type="journal article" date="2019" name="Environ. Microbiol.">
        <title>Species interactions and distinct microbial communities in high Arctic permafrost affected cryosols are associated with the CH4 and CO2 gas fluxes.</title>
        <authorList>
            <person name="Altshuler I."/>
            <person name="Hamel J."/>
            <person name="Turney S."/>
            <person name="Magnuson E."/>
            <person name="Levesque R."/>
            <person name="Greer C."/>
            <person name="Whyte L.G."/>
        </authorList>
    </citation>
    <scope>NUCLEOTIDE SEQUENCE [LARGE SCALE GENOMIC DNA]</scope>
    <source>
        <strain evidence="4 5">S9.3A</strain>
    </source>
</reference>
<organism evidence="4 5">
    <name type="scientific">Pedococcus bigeumensis</name>
    <dbReference type="NCBI Taxonomy" id="433644"/>
    <lineage>
        <taxon>Bacteria</taxon>
        <taxon>Bacillati</taxon>
        <taxon>Actinomycetota</taxon>
        <taxon>Actinomycetes</taxon>
        <taxon>Micrococcales</taxon>
        <taxon>Intrasporangiaceae</taxon>
        <taxon>Pedococcus</taxon>
    </lineage>
</organism>
<sequence length="157" mass="17648">MQIRLGGLETSEVAALLAEHVEDMRRYSPPESVHTLDLDRLRTPDLTFWSLWQEDVVLGCAALRELDPTHGELKSMRTSHAHRRRRVAAALLDHVVAEARRRGYARLSLETGSPAEFAPARTMYAAYGFTPCDAFGPYVADDFSMFMTLDLADQPAR</sequence>
<name>A0A502D4M8_9MICO</name>
<dbReference type="AlphaFoldDB" id="A0A502D4M8"/>
<dbReference type="EMBL" id="RCZM01000001">
    <property type="protein sequence ID" value="TPG19884.1"/>
    <property type="molecule type" value="Genomic_DNA"/>
</dbReference>
<dbReference type="Proteomes" id="UP000317722">
    <property type="component" value="Unassembled WGS sequence"/>
</dbReference>